<keyword evidence="1" id="KW-0732">Signal</keyword>
<gene>
    <name evidence="2" type="ORF">I7X13_06130</name>
</gene>
<accession>A0ABS0Q4L9</accession>
<feature type="signal peptide" evidence="1">
    <location>
        <begin position="1"/>
        <end position="15"/>
    </location>
</feature>
<keyword evidence="3" id="KW-1185">Reference proteome</keyword>
<evidence type="ECO:0000313" key="3">
    <source>
        <dbReference type="Proteomes" id="UP000625631"/>
    </source>
</evidence>
<comment type="caution">
    <text evidence="2">The sequence shown here is derived from an EMBL/GenBank/DDBJ whole genome shotgun (WGS) entry which is preliminary data.</text>
</comment>
<dbReference type="EMBL" id="JAEDAE010000002">
    <property type="protein sequence ID" value="MBH8557616.1"/>
    <property type="molecule type" value="Genomic_DNA"/>
</dbReference>
<reference evidence="2 3" key="1">
    <citation type="submission" date="2020-12" db="EMBL/GenBank/DDBJ databases">
        <title>Hymenobacter sp.</title>
        <authorList>
            <person name="Kim M.K."/>
        </authorList>
    </citation>
    <scope>NUCLEOTIDE SEQUENCE [LARGE SCALE GENOMIC DNA]</scope>
    <source>
        <strain evidence="2 3">BT442</strain>
    </source>
</reference>
<proteinExistence type="predicted"/>
<evidence type="ECO:0008006" key="4">
    <source>
        <dbReference type="Google" id="ProtNLM"/>
    </source>
</evidence>
<dbReference type="Proteomes" id="UP000625631">
    <property type="component" value="Unassembled WGS sequence"/>
</dbReference>
<dbReference type="PROSITE" id="PS51257">
    <property type="entry name" value="PROKAR_LIPOPROTEIN"/>
    <property type="match status" value="1"/>
</dbReference>
<organism evidence="2 3">
    <name type="scientific">Hymenobacter negativus</name>
    <dbReference type="NCBI Taxonomy" id="2795026"/>
    <lineage>
        <taxon>Bacteria</taxon>
        <taxon>Pseudomonadati</taxon>
        <taxon>Bacteroidota</taxon>
        <taxon>Cytophagia</taxon>
        <taxon>Cytophagales</taxon>
        <taxon>Hymenobacteraceae</taxon>
        <taxon>Hymenobacter</taxon>
    </lineage>
</organism>
<feature type="chain" id="PRO_5046737357" description="DUF1735 domain-containing protein" evidence="1">
    <location>
        <begin position="16"/>
        <end position="177"/>
    </location>
</feature>
<dbReference type="RefSeq" id="WP_198066924.1">
    <property type="nucleotide sequence ID" value="NZ_JAEDAD010000001.1"/>
</dbReference>
<evidence type="ECO:0000256" key="1">
    <source>
        <dbReference type="SAM" id="SignalP"/>
    </source>
</evidence>
<evidence type="ECO:0000313" key="2">
    <source>
        <dbReference type="EMBL" id="MBH8557616.1"/>
    </source>
</evidence>
<name>A0ABS0Q4L9_9BACT</name>
<protein>
    <recommendedName>
        <fullName evidence="4">DUF1735 domain-containing protein</fullName>
    </recommendedName>
</protein>
<sequence>MKNILLMLFAGLTLASCSEISTDPAPTRLTRTNTASLTYSLAGSALATDTLLVNPKIAVYLLSPDVQSDGSTFYPLTTTATPLATVTPTRTSQTLTIPPVTLTDGQPAPIVRLVFTSDNLPGLKKSGSTTVGERITTALYVNNTTTVRATTTYSGLDFTKKSVAPFRKQTDLSIAAY</sequence>